<feature type="transmembrane region" description="Helical" evidence="4">
    <location>
        <begin position="126"/>
        <end position="148"/>
    </location>
</feature>
<dbReference type="PROSITE" id="PS00022">
    <property type="entry name" value="EGF_1"/>
    <property type="match status" value="1"/>
</dbReference>
<gene>
    <name evidence="6" type="primary">LOC127353203</name>
</gene>
<keyword evidence="4" id="KW-0812">Transmembrane</keyword>
<dbReference type="SUPFAM" id="SSF57196">
    <property type="entry name" value="EGF/Laminin"/>
    <property type="match status" value="1"/>
</dbReference>
<name>A0A8P4KCP1_DICLA</name>
<sequence>MCLQGFPPYNHTRDSMCPIIREGSRPGAVQVLKTGFQRLQMCDEQRRQRGRKPGQMEQEEKSFQMMAEHGDLCDGQEATYCMNGGTCYKIHSMDTLSCVCNENYKGSRCEQFQLFSSSANAGEAGLIAAVVIVALLILVMLSVVIYYVRKMLKAKQESQQNNQPQYWRVKPRV</sequence>
<protein>
    <recommendedName>
        <fullName evidence="5">EGF-like domain-containing protein</fullName>
    </recommendedName>
</protein>
<keyword evidence="7" id="KW-1185">Reference proteome</keyword>
<dbReference type="Gene3D" id="2.10.25.10">
    <property type="entry name" value="Laminin"/>
    <property type="match status" value="1"/>
</dbReference>
<evidence type="ECO:0000259" key="5">
    <source>
        <dbReference type="PROSITE" id="PS50026"/>
    </source>
</evidence>
<dbReference type="GO" id="GO:0007173">
    <property type="term" value="P:epidermal growth factor receptor signaling pathway"/>
    <property type="evidence" value="ECO:0007669"/>
    <property type="project" value="TreeGrafter"/>
</dbReference>
<evidence type="ECO:0000256" key="2">
    <source>
        <dbReference type="ARBA" id="ARBA00023157"/>
    </source>
</evidence>
<dbReference type="GeneTree" id="ENSGT00940000175594"/>
<evidence type="ECO:0000313" key="6">
    <source>
        <dbReference type="Ensembl" id="ENSDLAP00005072163.1"/>
    </source>
</evidence>
<dbReference type="PROSITE" id="PS50026">
    <property type="entry name" value="EGF_3"/>
    <property type="match status" value="1"/>
</dbReference>
<dbReference type="PANTHER" id="PTHR10740:SF15">
    <property type="entry name" value="EGF-LIKE DOMAIN-CONTAINING PROTEIN"/>
    <property type="match status" value="1"/>
</dbReference>
<evidence type="ECO:0000256" key="1">
    <source>
        <dbReference type="ARBA" id="ARBA00022536"/>
    </source>
</evidence>
<feature type="disulfide bond" evidence="3">
    <location>
        <begin position="100"/>
        <end position="109"/>
    </location>
</feature>
<accession>A0A8P4KCP1</accession>
<keyword evidence="4" id="KW-0472">Membrane</keyword>
<dbReference type="Proteomes" id="UP000694389">
    <property type="component" value="Unassembled WGS sequence"/>
</dbReference>
<evidence type="ECO:0000256" key="3">
    <source>
        <dbReference type="PROSITE-ProRule" id="PRU00076"/>
    </source>
</evidence>
<dbReference type="GO" id="GO:0045840">
    <property type="term" value="P:positive regulation of mitotic nuclear division"/>
    <property type="evidence" value="ECO:0007669"/>
    <property type="project" value="TreeGrafter"/>
</dbReference>
<dbReference type="InterPro" id="IPR000742">
    <property type="entry name" value="EGF"/>
</dbReference>
<evidence type="ECO:0000313" key="7">
    <source>
        <dbReference type="Proteomes" id="UP000694389"/>
    </source>
</evidence>
<reference evidence="6" key="2">
    <citation type="submission" date="2025-09" db="UniProtKB">
        <authorList>
            <consortium name="Ensembl"/>
        </authorList>
    </citation>
    <scope>IDENTIFICATION</scope>
</reference>
<keyword evidence="4" id="KW-1133">Transmembrane helix</keyword>
<dbReference type="Ensembl" id="ENSDLAT00005072848.1">
    <property type="protein sequence ID" value="ENSDLAP00005072163.1"/>
    <property type="gene ID" value="ENSDLAG00005035028.1"/>
</dbReference>
<feature type="disulfide bond" evidence="3">
    <location>
        <begin position="81"/>
        <end position="98"/>
    </location>
</feature>
<dbReference type="AlphaFoldDB" id="A0A8P4KCP1"/>
<dbReference type="GO" id="GO:0008083">
    <property type="term" value="F:growth factor activity"/>
    <property type="evidence" value="ECO:0007669"/>
    <property type="project" value="TreeGrafter"/>
</dbReference>
<dbReference type="GO" id="GO:0005615">
    <property type="term" value="C:extracellular space"/>
    <property type="evidence" value="ECO:0007669"/>
    <property type="project" value="TreeGrafter"/>
</dbReference>
<keyword evidence="1 3" id="KW-0245">EGF-like domain</keyword>
<keyword evidence="2 3" id="KW-1015">Disulfide bond</keyword>
<proteinExistence type="predicted"/>
<dbReference type="PANTHER" id="PTHR10740">
    <property type="entry name" value="TRANSFORMING GROWTH FACTOR ALPHA"/>
    <property type="match status" value="1"/>
</dbReference>
<evidence type="ECO:0000256" key="4">
    <source>
        <dbReference type="SAM" id="Phobius"/>
    </source>
</evidence>
<organism evidence="6 7">
    <name type="scientific">Dicentrarchus labrax</name>
    <name type="common">European seabass</name>
    <name type="synonym">Morone labrax</name>
    <dbReference type="NCBI Taxonomy" id="13489"/>
    <lineage>
        <taxon>Eukaryota</taxon>
        <taxon>Metazoa</taxon>
        <taxon>Chordata</taxon>
        <taxon>Craniata</taxon>
        <taxon>Vertebrata</taxon>
        <taxon>Euteleostomi</taxon>
        <taxon>Actinopterygii</taxon>
        <taxon>Neopterygii</taxon>
        <taxon>Teleostei</taxon>
        <taxon>Neoteleostei</taxon>
        <taxon>Acanthomorphata</taxon>
        <taxon>Eupercaria</taxon>
        <taxon>Moronidae</taxon>
        <taxon>Dicentrarchus</taxon>
    </lineage>
</organism>
<dbReference type="GO" id="GO:0005154">
    <property type="term" value="F:epidermal growth factor receptor binding"/>
    <property type="evidence" value="ECO:0007669"/>
    <property type="project" value="TreeGrafter"/>
</dbReference>
<dbReference type="GO" id="GO:0008284">
    <property type="term" value="P:positive regulation of cell population proliferation"/>
    <property type="evidence" value="ECO:0007669"/>
    <property type="project" value="TreeGrafter"/>
</dbReference>
<reference evidence="6" key="1">
    <citation type="submission" date="2025-08" db="UniProtKB">
        <authorList>
            <consortium name="Ensembl"/>
        </authorList>
    </citation>
    <scope>IDENTIFICATION</scope>
</reference>
<comment type="caution">
    <text evidence="3">Lacks conserved residue(s) required for the propagation of feature annotation.</text>
</comment>
<feature type="domain" description="EGF-like" evidence="5">
    <location>
        <begin position="69"/>
        <end position="110"/>
    </location>
</feature>